<evidence type="ECO:0000313" key="3">
    <source>
        <dbReference type="Proteomes" id="UP000006620"/>
    </source>
</evidence>
<evidence type="ECO:0000259" key="1">
    <source>
        <dbReference type="PROSITE" id="PS50801"/>
    </source>
</evidence>
<dbReference type="Pfam" id="PF01740">
    <property type="entry name" value="STAS"/>
    <property type="match status" value="1"/>
</dbReference>
<evidence type="ECO:0000313" key="2">
    <source>
        <dbReference type="EMBL" id="AEI43921.1"/>
    </source>
</evidence>
<dbReference type="PANTHER" id="PTHR33495:SF2">
    <property type="entry name" value="ANTI-SIGMA FACTOR ANTAGONIST TM_1081-RELATED"/>
    <property type="match status" value="1"/>
</dbReference>
<dbReference type="PANTHER" id="PTHR33495">
    <property type="entry name" value="ANTI-SIGMA FACTOR ANTAGONIST TM_1081-RELATED-RELATED"/>
    <property type="match status" value="1"/>
</dbReference>
<dbReference type="Gene3D" id="3.30.750.24">
    <property type="entry name" value="STAS domain"/>
    <property type="match status" value="1"/>
</dbReference>
<dbReference type="EMBL" id="CP002869">
    <property type="protein sequence ID" value="AEI43921.1"/>
    <property type="molecule type" value="Genomic_DNA"/>
</dbReference>
<dbReference type="InterPro" id="IPR036513">
    <property type="entry name" value="STAS_dom_sf"/>
</dbReference>
<sequence length="104" mass="11741">MFQYHVTVKEETAHILFIGDIDIDGTEVMEDEVQPALSQHKAVVIDFSEVHFVDSSGIGLLIKLVQTLQEGEVKVRIQHIRPEVNEVFELLQIGEILGPEVFES</sequence>
<accession>F8FGA1</accession>
<name>F8FGA1_PAEMK</name>
<dbReference type="Proteomes" id="UP000006620">
    <property type="component" value="Chromosome"/>
</dbReference>
<dbReference type="AlphaFoldDB" id="F8FGA1"/>
<dbReference type="HOGENOM" id="CLU_115403_9_4_9"/>
<dbReference type="PATRIC" id="fig|1036673.3.peg.5003"/>
<dbReference type="CDD" id="cd07043">
    <property type="entry name" value="STAS_anti-anti-sigma_factors"/>
    <property type="match status" value="1"/>
</dbReference>
<dbReference type="RefSeq" id="WP_013919074.1">
    <property type="nucleotide sequence ID" value="NC_015690.1"/>
</dbReference>
<organism evidence="2 3">
    <name type="scientific">Paenibacillus mucilaginosus (strain KNP414)</name>
    <dbReference type="NCBI Taxonomy" id="1036673"/>
    <lineage>
        <taxon>Bacteria</taxon>
        <taxon>Bacillati</taxon>
        <taxon>Bacillota</taxon>
        <taxon>Bacilli</taxon>
        <taxon>Bacillales</taxon>
        <taxon>Paenibacillaceae</taxon>
        <taxon>Paenibacillus</taxon>
    </lineage>
</organism>
<dbReference type="InterPro" id="IPR002645">
    <property type="entry name" value="STAS_dom"/>
</dbReference>
<reference evidence="3" key="1">
    <citation type="submission" date="2011-06" db="EMBL/GenBank/DDBJ databases">
        <title>Complete genome sequence of Paenibacillus mucilaginosus KNP414.</title>
        <authorList>
            <person name="Wang J."/>
            <person name="Hu S."/>
            <person name="Hu X."/>
            <person name="Zhang B."/>
            <person name="Dong D."/>
            <person name="Zhang S."/>
            <person name="Zhao K."/>
            <person name="Wu D."/>
        </authorList>
    </citation>
    <scope>NUCLEOTIDE SEQUENCE [LARGE SCALE GENOMIC DNA]</scope>
    <source>
        <strain evidence="3">KNP414</strain>
    </source>
</reference>
<dbReference type="KEGG" id="pms:KNP414_05397"/>
<dbReference type="GO" id="GO:0043856">
    <property type="term" value="F:anti-sigma factor antagonist activity"/>
    <property type="evidence" value="ECO:0007669"/>
    <property type="project" value="TreeGrafter"/>
</dbReference>
<gene>
    <name evidence="2" type="ordered locus">KNP414_05397</name>
</gene>
<feature type="domain" description="STAS" evidence="1">
    <location>
        <begin position="2"/>
        <end position="104"/>
    </location>
</feature>
<reference evidence="2 3" key="2">
    <citation type="journal article" date="2013" name="Genome Announc.">
        <title>Genome Sequence of Growth-Improving Paenibacillus mucilaginosus Strain KNP414.</title>
        <authorList>
            <person name="Lu J.J."/>
            <person name="Wang J.F."/>
            <person name="Hu X.F."/>
        </authorList>
    </citation>
    <scope>NUCLEOTIDE SEQUENCE [LARGE SCALE GENOMIC DNA]</scope>
    <source>
        <strain evidence="2 3">KNP414</strain>
    </source>
</reference>
<dbReference type="SUPFAM" id="SSF52091">
    <property type="entry name" value="SpoIIaa-like"/>
    <property type="match status" value="1"/>
</dbReference>
<proteinExistence type="predicted"/>
<protein>
    <submittedName>
        <fullName evidence="2">Anti-sigma-factor antagonist</fullName>
    </submittedName>
</protein>
<dbReference type="PROSITE" id="PS50801">
    <property type="entry name" value="STAS"/>
    <property type="match status" value="1"/>
</dbReference>